<dbReference type="EMBL" id="JAHRHY010000017">
    <property type="protein sequence ID" value="KAG9063109.1"/>
    <property type="molecule type" value="Genomic_DNA"/>
</dbReference>
<evidence type="ECO:0000313" key="2">
    <source>
        <dbReference type="EMBL" id="KAG9063109.1"/>
    </source>
</evidence>
<feature type="region of interest" description="Disordered" evidence="1">
    <location>
        <begin position="1"/>
        <end position="37"/>
    </location>
</feature>
<protein>
    <submittedName>
        <fullName evidence="2">Uncharacterized protein</fullName>
    </submittedName>
</protein>
<dbReference type="Proteomes" id="UP000707451">
    <property type="component" value="Unassembled WGS sequence"/>
</dbReference>
<organism evidence="2 3">
    <name type="scientific">Linnemannia hyalina</name>
    <dbReference type="NCBI Taxonomy" id="64524"/>
    <lineage>
        <taxon>Eukaryota</taxon>
        <taxon>Fungi</taxon>
        <taxon>Fungi incertae sedis</taxon>
        <taxon>Mucoromycota</taxon>
        <taxon>Mortierellomycotina</taxon>
        <taxon>Mortierellomycetes</taxon>
        <taxon>Mortierellales</taxon>
        <taxon>Mortierellaceae</taxon>
        <taxon>Linnemannia</taxon>
    </lineage>
</organism>
<feature type="compositionally biased region" description="Polar residues" evidence="1">
    <location>
        <begin position="1"/>
        <end position="16"/>
    </location>
</feature>
<keyword evidence="3" id="KW-1185">Reference proteome</keyword>
<gene>
    <name evidence="2" type="ORF">KI688_004709</name>
</gene>
<sequence length="202" mass="21430">MATNGSSFAIATTLNRPSEPDSDLRSKHLSQPYNMQSISTESLPALFGSASLRRSNSNVSRTSRNNTSSPVPSSTNTSYSTPSSPAHPLASSKTAASASSTNGSKSNGASGTSSSSGRSSSPKHQSGTSQATATTTTPLTTASTRRLPIDMISDQFELEGSHDRRPSSWDIMDMMAIDQLRQWLVCFCVVNFDLEKGQGKFP</sequence>
<proteinExistence type="predicted"/>
<evidence type="ECO:0000313" key="3">
    <source>
        <dbReference type="Proteomes" id="UP000707451"/>
    </source>
</evidence>
<feature type="region of interest" description="Disordered" evidence="1">
    <location>
        <begin position="53"/>
        <end position="148"/>
    </location>
</feature>
<feature type="compositionally biased region" description="Low complexity" evidence="1">
    <location>
        <begin position="53"/>
        <end position="120"/>
    </location>
</feature>
<dbReference type="OrthoDB" id="2424597at2759"/>
<evidence type="ECO:0000256" key="1">
    <source>
        <dbReference type="SAM" id="MobiDB-lite"/>
    </source>
</evidence>
<comment type="caution">
    <text evidence="2">The sequence shown here is derived from an EMBL/GenBank/DDBJ whole genome shotgun (WGS) entry which is preliminary data.</text>
</comment>
<feature type="compositionally biased region" description="Low complexity" evidence="1">
    <location>
        <begin position="128"/>
        <end position="146"/>
    </location>
</feature>
<dbReference type="AlphaFoldDB" id="A0A9P7XLW9"/>
<reference evidence="2" key="1">
    <citation type="submission" date="2021-06" db="EMBL/GenBank/DDBJ databases">
        <title>Genome Sequence of Mortierella hyaline Strain SCG-10, a Cold-Adapted, Nitrate-Reducing Fungus Isolated from Soil in Minnesota, USA.</title>
        <authorList>
            <person name="Aldossari N."/>
        </authorList>
    </citation>
    <scope>NUCLEOTIDE SEQUENCE</scope>
    <source>
        <strain evidence="2">SCG-10</strain>
    </source>
</reference>
<name>A0A9P7XLW9_9FUNG</name>
<accession>A0A9P7XLW9</accession>